<evidence type="ECO:0000313" key="2">
    <source>
        <dbReference type="EMBL" id="PJE73830.1"/>
    </source>
</evidence>
<dbReference type="InterPro" id="IPR031807">
    <property type="entry name" value="HicB-like"/>
</dbReference>
<dbReference type="InterPro" id="IPR051404">
    <property type="entry name" value="TA_system_antitoxin"/>
</dbReference>
<dbReference type="Gene3D" id="3.30.160.250">
    <property type="match status" value="1"/>
</dbReference>
<proteinExistence type="predicted"/>
<evidence type="ECO:0000313" key="3">
    <source>
        <dbReference type="Proteomes" id="UP000228700"/>
    </source>
</evidence>
<protein>
    <recommendedName>
        <fullName evidence="1">HicB-like antitoxin of toxin-antitoxin system domain-containing protein</fullName>
    </recommendedName>
</protein>
<gene>
    <name evidence="2" type="ORF">COV01_03895</name>
</gene>
<name>A0A2M8LB41_9BACT</name>
<feature type="domain" description="HicB-like antitoxin of toxin-antitoxin system" evidence="1">
    <location>
        <begin position="8"/>
        <end position="61"/>
    </location>
</feature>
<dbReference type="PANTHER" id="PTHR34504">
    <property type="entry name" value="ANTITOXIN HICB"/>
    <property type="match status" value="1"/>
</dbReference>
<dbReference type="AlphaFoldDB" id="A0A2M8LB41"/>
<evidence type="ECO:0000259" key="1">
    <source>
        <dbReference type="Pfam" id="PF15919"/>
    </source>
</evidence>
<dbReference type="Proteomes" id="UP000228700">
    <property type="component" value="Unassembled WGS sequence"/>
</dbReference>
<dbReference type="PANTHER" id="PTHR34504:SF4">
    <property type="entry name" value="ANTITOXIN HICB"/>
    <property type="match status" value="1"/>
</dbReference>
<accession>A0A2M8LB41</accession>
<dbReference type="EMBL" id="PFEQ01000015">
    <property type="protein sequence ID" value="PJE73830.1"/>
    <property type="molecule type" value="Genomic_DNA"/>
</dbReference>
<dbReference type="Pfam" id="PF15919">
    <property type="entry name" value="HicB_lk_antitox"/>
    <property type="match status" value="1"/>
</dbReference>
<reference evidence="3" key="1">
    <citation type="submission" date="2017-09" db="EMBL/GenBank/DDBJ databases">
        <title>Depth-based differentiation of microbial function through sediment-hosted aquifers and enrichment of novel symbionts in the deep terrestrial subsurface.</title>
        <authorList>
            <person name="Probst A.J."/>
            <person name="Ladd B."/>
            <person name="Jarett J.K."/>
            <person name="Geller-Mcgrath D.E."/>
            <person name="Sieber C.M.K."/>
            <person name="Emerson J.B."/>
            <person name="Anantharaman K."/>
            <person name="Thomas B.C."/>
            <person name="Malmstrom R."/>
            <person name="Stieglmeier M."/>
            <person name="Klingl A."/>
            <person name="Woyke T."/>
            <person name="Ryan C.M."/>
            <person name="Banfield J.F."/>
        </authorList>
    </citation>
    <scope>NUCLEOTIDE SEQUENCE [LARGE SCALE GENOMIC DNA]</scope>
</reference>
<sequence>MLKDRKLPVLLEKDEDGYYIVECPLFSGCYSQGRTMDEALRNIKEVIELYLEEKDNQERVELYTPQEVSLHAISI</sequence>
<comment type="caution">
    <text evidence="2">The sequence shown here is derived from an EMBL/GenBank/DDBJ whole genome shotgun (WGS) entry which is preliminary data.</text>
</comment>
<dbReference type="SUPFAM" id="SSF143100">
    <property type="entry name" value="TTHA1013/TTHA0281-like"/>
    <property type="match status" value="1"/>
</dbReference>
<organism evidence="2 3">
    <name type="scientific">Candidatus Taylorbacteria bacterium CG10_big_fil_rev_8_21_14_0_10_41_48</name>
    <dbReference type="NCBI Taxonomy" id="1975024"/>
    <lineage>
        <taxon>Bacteria</taxon>
        <taxon>Candidatus Tayloriibacteriota</taxon>
    </lineage>
</organism>
<dbReference type="InterPro" id="IPR035069">
    <property type="entry name" value="TTHA1013/TTHA0281-like"/>
</dbReference>